<dbReference type="AlphaFoldDB" id="A0ABD5S6A3"/>
<evidence type="ECO:0000256" key="5">
    <source>
        <dbReference type="ARBA" id="ARBA00022833"/>
    </source>
</evidence>
<dbReference type="Gene3D" id="3.30.70.360">
    <property type="match status" value="1"/>
</dbReference>
<dbReference type="PANTHER" id="PTHR43808">
    <property type="entry name" value="ACETYLORNITHINE DEACETYLASE"/>
    <property type="match status" value="1"/>
</dbReference>
<evidence type="ECO:0000259" key="6">
    <source>
        <dbReference type="Pfam" id="PF07687"/>
    </source>
</evidence>
<dbReference type="SUPFAM" id="SSF55031">
    <property type="entry name" value="Bacterial exopeptidase dimerisation domain"/>
    <property type="match status" value="1"/>
</dbReference>
<dbReference type="InterPro" id="IPR001261">
    <property type="entry name" value="ArgE/DapE_CS"/>
</dbReference>
<dbReference type="PANTHER" id="PTHR43808:SF8">
    <property type="entry name" value="PEPTIDASE M20 DIMERISATION DOMAIN-CONTAINING PROTEIN"/>
    <property type="match status" value="1"/>
</dbReference>
<dbReference type="NCBIfam" id="NF006402">
    <property type="entry name" value="PRK08651.1-5"/>
    <property type="match status" value="1"/>
</dbReference>
<keyword evidence="5" id="KW-0862">Zinc</keyword>
<dbReference type="InterPro" id="IPR002933">
    <property type="entry name" value="Peptidase_M20"/>
</dbReference>
<dbReference type="Gene3D" id="3.40.630.10">
    <property type="entry name" value="Zn peptidases"/>
    <property type="match status" value="1"/>
</dbReference>
<dbReference type="InterPro" id="IPR050072">
    <property type="entry name" value="Peptidase_M20A"/>
</dbReference>
<proteinExistence type="inferred from homology"/>
<evidence type="ECO:0000256" key="2">
    <source>
        <dbReference type="ARBA" id="ARBA00006247"/>
    </source>
</evidence>
<name>A0ABD5S6A3_9EURY</name>
<comment type="caution">
    <text evidence="7">The sequence shown here is derived from an EMBL/GenBank/DDBJ whole genome shotgun (WGS) entry which is preliminary data.</text>
</comment>
<comment type="cofactor">
    <cofactor evidence="1">
        <name>Zn(2+)</name>
        <dbReference type="ChEBI" id="CHEBI:29105"/>
    </cofactor>
</comment>
<accession>A0ABD5S6A3</accession>
<dbReference type="PROSITE" id="PS00759">
    <property type="entry name" value="ARGE_DAPE_CPG2_2"/>
    <property type="match status" value="1"/>
</dbReference>
<dbReference type="RefSeq" id="WP_379778152.1">
    <property type="nucleotide sequence ID" value="NZ_JBHSWW010000002.1"/>
</dbReference>
<dbReference type="InterPro" id="IPR011650">
    <property type="entry name" value="Peptidase_M20_dimer"/>
</dbReference>
<sequence>MMVDLERFHREAIATPSHQDVGEMRSLLVDTLSDAGYEPEVDTVGCVVVTRSGESAGPHLVLNTHLDTVPPHIPYERDGNVVRGRGSCDAKGPMAAFIDAFCAASLDRGKLTLAVSPDEETSQFGGEHLAETLSPDGVIVGEPTGLDVCVAARGSFGGHVTLIGQSAHASDPESGQNSINAVGPLVEALARFDEECSPDDHQLLGAPVLSPTRIDGGGPLNQIPAECTVSFDRRSVPPETSDGFFAALRRYLQREIPDGYEVAVEPAYPESPDPEAFLANQDTELVRTLVEMSGGEVRAFGAATEASYFAPHAPTVVFGPGELSDTDGPVAHSDREYVRVSDVGAAATTVTESIEKLLN</sequence>
<keyword evidence="8" id="KW-1185">Reference proteome</keyword>
<reference evidence="7 8" key="1">
    <citation type="journal article" date="2019" name="Int. J. Syst. Evol. Microbiol.">
        <title>The Global Catalogue of Microorganisms (GCM) 10K type strain sequencing project: providing services to taxonomists for standard genome sequencing and annotation.</title>
        <authorList>
            <consortium name="The Broad Institute Genomics Platform"/>
            <consortium name="The Broad Institute Genome Sequencing Center for Infectious Disease"/>
            <person name="Wu L."/>
            <person name="Ma J."/>
        </authorList>
    </citation>
    <scope>NUCLEOTIDE SEQUENCE [LARGE SCALE GENOMIC DNA]</scope>
    <source>
        <strain evidence="7 8">CGMCC 1.3239</strain>
    </source>
</reference>
<dbReference type="SUPFAM" id="SSF53187">
    <property type="entry name" value="Zn-dependent exopeptidases"/>
    <property type="match status" value="1"/>
</dbReference>
<organism evidence="7 8">
    <name type="scientific">Halorubrum tibetense</name>
    <dbReference type="NCBI Taxonomy" id="175631"/>
    <lineage>
        <taxon>Archaea</taxon>
        <taxon>Methanobacteriati</taxon>
        <taxon>Methanobacteriota</taxon>
        <taxon>Stenosarchaea group</taxon>
        <taxon>Halobacteria</taxon>
        <taxon>Halobacteriales</taxon>
        <taxon>Haloferacaceae</taxon>
        <taxon>Halorubrum</taxon>
    </lineage>
</organism>
<evidence type="ECO:0000256" key="4">
    <source>
        <dbReference type="ARBA" id="ARBA00022801"/>
    </source>
</evidence>
<keyword evidence="4" id="KW-0378">Hydrolase</keyword>
<comment type="similarity">
    <text evidence="2">Belongs to the peptidase M20A family.</text>
</comment>
<evidence type="ECO:0000256" key="1">
    <source>
        <dbReference type="ARBA" id="ARBA00001947"/>
    </source>
</evidence>
<dbReference type="GO" id="GO:0046872">
    <property type="term" value="F:metal ion binding"/>
    <property type="evidence" value="ECO:0007669"/>
    <property type="project" value="UniProtKB-KW"/>
</dbReference>
<dbReference type="InterPro" id="IPR036264">
    <property type="entry name" value="Bact_exopeptidase_dim_dom"/>
</dbReference>
<evidence type="ECO:0000256" key="3">
    <source>
        <dbReference type="ARBA" id="ARBA00022723"/>
    </source>
</evidence>
<dbReference type="Pfam" id="PF07687">
    <property type="entry name" value="M20_dimer"/>
    <property type="match status" value="1"/>
</dbReference>
<protein>
    <submittedName>
        <fullName evidence="7">M20 family metallopeptidase</fullName>
    </submittedName>
</protein>
<keyword evidence="3" id="KW-0479">Metal-binding</keyword>
<evidence type="ECO:0000313" key="7">
    <source>
        <dbReference type="EMBL" id="MFC6751950.1"/>
    </source>
</evidence>
<dbReference type="CDD" id="cd08659">
    <property type="entry name" value="M20_ArgE_DapE-like"/>
    <property type="match status" value="1"/>
</dbReference>
<dbReference type="Proteomes" id="UP001596442">
    <property type="component" value="Unassembled WGS sequence"/>
</dbReference>
<feature type="domain" description="Peptidase M20 dimerisation" evidence="6">
    <location>
        <begin position="151"/>
        <end position="257"/>
    </location>
</feature>
<dbReference type="EMBL" id="JBHSWW010000002">
    <property type="protein sequence ID" value="MFC6751950.1"/>
    <property type="molecule type" value="Genomic_DNA"/>
</dbReference>
<dbReference type="Pfam" id="PF01546">
    <property type="entry name" value="Peptidase_M20"/>
    <property type="match status" value="1"/>
</dbReference>
<gene>
    <name evidence="7" type="ORF">ACFQEU_00445</name>
</gene>
<evidence type="ECO:0000313" key="8">
    <source>
        <dbReference type="Proteomes" id="UP001596442"/>
    </source>
</evidence>
<dbReference type="GO" id="GO:0016787">
    <property type="term" value="F:hydrolase activity"/>
    <property type="evidence" value="ECO:0007669"/>
    <property type="project" value="UniProtKB-KW"/>
</dbReference>